<dbReference type="InterPro" id="IPR011611">
    <property type="entry name" value="PfkB_dom"/>
</dbReference>
<evidence type="ECO:0000313" key="6">
    <source>
        <dbReference type="Proteomes" id="UP000315825"/>
    </source>
</evidence>
<dbReference type="PANTHER" id="PTHR43320">
    <property type="entry name" value="SUGAR KINASE"/>
    <property type="match status" value="1"/>
</dbReference>
<reference evidence="5 6" key="1">
    <citation type="submission" date="2019-02" db="EMBL/GenBank/DDBJ databases">
        <title>Prokaryotic population dynamics and viral predation in marine succession experiment using metagenomics: the confinement effect.</title>
        <authorList>
            <person name="Haro-Moreno J.M."/>
            <person name="Rodriguez-Valera F."/>
            <person name="Lopez-Perez M."/>
        </authorList>
    </citation>
    <scope>NUCLEOTIDE SEQUENCE [LARGE SCALE GENOMIC DNA]</scope>
    <source>
        <strain evidence="5">MED-G159</strain>
    </source>
</reference>
<protein>
    <submittedName>
        <fullName evidence="5">Adenosine kinase</fullName>
    </submittedName>
</protein>
<evidence type="ECO:0000259" key="4">
    <source>
        <dbReference type="Pfam" id="PF00294"/>
    </source>
</evidence>
<dbReference type="AlphaFoldDB" id="A0A520MXY1"/>
<organism evidence="5 6">
    <name type="scientific">SAR86 cluster bacterium</name>
    <dbReference type="NCBI Taxonomy" id="2030880"/>
    <lineage>
        <taxon>Bacteria</taxon>
        <taxon>Pseudomonadati</taxon>
        <taxon>Pseudomonadota</taxon>
        <taxon>Gammaproteobacteria</taxon>
        <taxon>SAR86 cluster</taxon>
    </lineage>
</organism>
<dbReference type="InterPro" id="IPR029056">
    <property type="entry name" value="Ribokinase-like"/>
</dbReference>
<keyword evidence="2" id="KW-0808">Transferase</keyword>
<name>A0A520MXY1_9GAMM</name>
<evidence type="ECO:0000256" key="2">
    <source>
        <dbReference type="ARBA" id="ARBA00022679"/>
    </source>
</evidence>
<dbReference type="SUPFAM" id="SSF53613">
    <property type="entry name" value="Ribokinase-like"/>
    <property type="match status" value="1"/>
</dbReference>
<dbReference type="Proteomes" id="UP000315825">
    <property type="component" value="Unassembled WGS sequence"/>
</dbReference>
<keyword evidence="3 5" id="KW-0418">Kinase</keyword>
<dbReference type="Pfam" id="PF00294">
    <property type="entry name" value="PfkB"/>
    <property type="match status" value="1"/>
</dbReference>
<gene>
    <name evidence="5" type="ORF">EVA92_04020</name>
</gene>
<evidence type="ECO:0000256" key="1">
    <source>
        <dbReference type="ARBA" id="ARBA00010688"/>
    </source>
</evidence>
<dbReference type="Gene3D" id="3.30.1110.10">
    <property type="match status" value="1"/>
</dbReference>
<dbReference type="Gene3D" id="3.40.1190.20">
    <property type="match status" value="1"/>
</dbReference>
<accession>A0A520MXY1</accession>
<dbReference type="GO" id="GO:0016301">
    <property type="term" value="F:kinase activity"/>
    <property type="evidence" value="ECO:0007669"/>
    <property type="project" value="UniProtKB-KW"/>
</dbReference>
<sequence>MKRFICHHLHLKAAFFQPNIVKKFFSKQQDLQKRFLNQFKVMKFDIVGIGNALVDETFYVEREFVDSTDLFFNQFKAISFEDQEEILKNLPDNSKPDIVCGGSTTNSLAAAANYGSKCAHICQLAQDQRGKKYANDLENNSIFVVNKYLHNSHKTGRCLVFITPNSERTMGTYLGASEMLEYSEDFVDTVNSSKILFTEGYQFTSDQNFNTFISVLEKTDPNVKFALSLSDPFVVTNFIERFNKVIGLKRVDYLFCNKDEAIAMAGENFTKGLSEISNNFVVTDGANPSIVSEEGIINEVNAYKVSAIDSNGAGDIFAGSSLHKIIKGESFLKACQFGNYASSKIVQEKSPRLSIEEYKKLQEQFEHS</sequence>
<feature type="domain" description="Carbohydrate kinase PfkB" evidence="4">
    <location>
        <begin position="89"/>
        <end position="356"/>
    </location>
</feature>
<dbReference type="CDD" id="cd01168">
    <property type="entry name" value="adenosine_kinase"/>
    <property type="match status" value="1"/>
</dbReference>
<evidence type="ECO:0000256" key="3">
    <source>
        <dbReference type="ARBA" id="ARBA00022777"/>
    </source>
</evidence>
<evidence type="ECO:0000313" key="5">
    <source>
        <dbReference type="EMBL" id="RZO26039.1"/>
    </source>
</evidence>
<comment type="caution">
    <text evidence="5">The sequence shown here is derived from an EMBL/GenBank/DDBJ whole genome shotgun (WGS) entry which is preliminary data.</text>
</comment>
<proteinExistence type="inferred from homology"/>
<dbReference type="InterPro" id="IPR052700">
    <property type="entry name" value="Carb_kinase_PfkB-like"/>
</dbReference>
<dbReference type="PANTHER" id="PTHR43320:SF3">
    <property type="entry name" value="CARBOHYDRATE KINASE PFKB DOMAIN-CONTAINING PROTEIN"/>
    <property type="match status" value="1"/>
</dbReference>
<dbReference type="EMBL" id="SHBE01000007">
    <property type="protein sequence ID" value="RZO26039.1"/>
    <property type="molecule type" value="Genomic_DNA"/>
</dbReference>
<comment type="similarity">
    <text evidence="1">Belongs to the carbohydrate kinase PfkB family.</text>
</comment>